<accession>A0A6J7L3L1</accession>
<reference evidence="3" key="1">
    <citation type="submission" date="2020-05" db="EMBL/GenBank/DDBJ databases">
        <authorList>
            <person name="Chiriac C."/>
            <person name="Salcher M."/>
            <person name="Ghai R."/>
            <person name="Kavagutti S V."/>
        </authorList>
    </citation>
    <scope>NUCLEOTIDE SEQUENCE</scope>
</reference>
<evidence type="ECO:0000256" key="2">
    <source>
        <dbReference type="SAM" id="Phobius"/>
    </source>
</evidence>
<evidence type="ECO:0000313" key="3">
    <source>
        <dbReference type="EMBL" id="CAB4963298.1"/>
    </source>
</evidence>
<proteinExistence type="predicted"/>
<evidence type="ECO:0000256" key="1">
    <source>
        <dbReference type="SAM" id="MobiDB-lite"/>
    </source>
</evidence>
<name>A0A6J7L3L1_9ZZZZ</name>
<sequence length="119" mass="12055">MPPASSVAPMIASRNAPNSAVAASTAVAMAMPFVIAFVELPTASRRVSTAAPSPSMSPDISAMPCALSETGPKVSIETMTPTVVSRPVPASAIANSERSTTPPPRRKAPYTAAAMTSAE</sequence>
<keyword evidence="2" id="KW-0472">Membrane</keyword>
<feature type="transmembrane region" description="Helical" evidence="2">
    <location>
        <begin position="20"/>
        <end position="38"/>
    </location>
</feature>
<keyword evidence="2" id="KW-0812">Transmembrane</keyword>
<gene>
    <name evidence="3" type="ORF">UFOPK3772_02368</name>
</gene>
<keyword evidence="2" id="KW-1133">Transmembrane helix</keyword>
<dbReference type="AlphaFoldDB" id="A0A6J7L3L1"/>
<dbReference type="EMBL" id="CAFBNE010000088">
    <property type="protein sequence ID" value="CAB4963298.1"/>
    <property type="molecule type" value="Genomic_DNA"/>
</dbReference>
<feature type="region of interest" description="Disordered" evidence="1">
    <location>
        <begin position="87"/>
        <end position="119"/>
    </location>
</feature>
<protein>
    <submittedName>
        <fullName evidence="3">Unannotated protein</fullName>
    </submittedName>
</protein>
<organism evidence="3">
    <name type="scientific">freshwater metagenome</name>
    <dbReference type="NCBI Taxonomy" id="449393"/>
    <lineage>
        <taxon>unclassified sequences</taxon>
        <taxon>metagenomes</taxon>
        <taxon>ecological metagenomes</taxon>
    </lineage>
</organism>